<dbReference type="PIRSF" id="PIRSF016838">
    <property type="entry name" value="PafC"/>
    <property type="match status" value="1"/>
</dbReference>
<dbReference type="Pfam" id="PF13280">
    <property type="entry name" value="WYL"/>
    <property type="match status" value="1"/>
</dbReference>
<dbReference type="InterPro" id="IPR018356">
    <property type="entry name" value="Tscrpt_reg_HTH_DeoR_CS"/>
</dbReference>
<dbReference type="PROSITE" id="PS51000">
    <property type="entry name" value="HTH_DEOR_2"/>
    <property type="match status" value="1"/>
</dbReference>
<keyword evidence="1" id="KW-0805">Transcription regulation</keyword>
<evidence type="ECO:0000313" key="6">
    <source>
        <dbReference type="Proteomes" id="UP000502677"/>
    </source>
</evidence>
<dbReference type="InterPro" id="IPR026881">
    <property type="entry name" value="WYL_dom"/>
</dbReference>
<keyword evidence="2" id="KW-0238">DNA-binding</keyword>
<dbReference type="PROSITE" id="PS52050">
    <property type="entry name" value="WYL"/>
    <property type="match status" value="1"/>
</dbReference>
<dbReference type="InterPro" id="IPR036388">
    <property type="entry name" value="WH-like_DNA-bd_sf"/>
</dbReference>
<dbReference type="InterPro" id="IPR013196">
    <property type="entry name" value="HTH_11"/>
</dbReference>
<keyword evidence="6" id="KW-1185">Reference proteome</keyword>
<dbReference type="GO" id="GO:0003700">
    <property type="term" value="F:DNA-binding transcription factor activity"/>
    <property type="evidence" value="ECO:0007669"/>
    <property type="project" value="InterPro"/>
</dbReference>
<dbReference type="PANTHER" id="PTHR34580:SF1">
    <property type="entry name" value="PROTEIN PAFC"/>
    <property type="match status" value="1"/>
</dbReference>
<dbReference type="KEGG" id="lvi:G7068_06430"/>
<evidence type="ECO:0000313" key="5">
    <source>
        <dbReference type="EMBL" id="QIK62873.1"/>
    </source>
</evidence>
<dbReference type="AlphaFoldDB" id="A0A6G7XEA1"/>
<evidence type="ECO:0000256" key="3">
    <source>
        <dbReference type="ARBA" id="ARBA00023163"/>
    </source>
</evidence>
<keyword evidence="3" id="KW-0804">Transcription</keyword>
<organism evidence="5 6">
    <name type="scientific">Leucobacter viscericola</name>
    <dbReference type="NCBI Taxonomy" id="2714935"/>
    <lineage>
        <taxon>Bacteria</taxon>
        <taxon>Bacillati</taxon>
        <taxon>Actinomycetota</taxon>
        <taxon>Actinomycetes</taxon>
        <taxon>Micrococcales</taxon>
        <taxon>Microbacteriaceae</taxon>
        <taxon>Leucobacter</taxon>
    </lineage>
</organism>
<evidence type="ECO:0000259" key="4">
    <source>
        <dbReference type="PROSITE" id="PS51000"/>
    </source>
</evidence>
<dbReference type="PANTHER" id="PTHR34580">
    <property type="match status" value="1"/>
</dbReference>
<dbReference type="InterPro" id="IPR051534">
    <property type="entry name" value="CBASS_pafABC_assoc_protein"/>
</dbReference>
<protein>
    <submittedName>
        <fullName evidence="5">WYL domain-containing protein</fullName>
    </submittedName>
</protein>
<evidence type="ECO:0000256" key="2">
    <source>
        <dbReference type="ARBA" id="ARBA00023125"/>
    </source>
</evidence>
<dbReference type="GO" id="GO:0003677">
    <property type="term" value="F:DNA binding"/>
    <property type="evidence" value="ECO:0007669"/>
    <property type="project" value="UniProtKB-KW"/>
</dbReference>
<proteinExistence type="predicted"/>
<dbReference type="PROSITE" id="PS00894">
    <property type="entry name" value="HTH_DEOR_1"/>
    <property type="match status" value="1"/>
</dbReference>
<dbReference type="InterPro" id="IPR001034">
    <property type="entry name" value="DeoR_HTH"/>
</dbReference>
<sequence length="315" mass="33808">MRSDRLVAILLMLQRRGQVTAPEVAKELEISERTARRDLDALGMAGIPVYSVQGRAGGWRLLGGGRTDLSGLTASEARALFLVAGPAAAATPEVKAALRKLVRALPEPFREQAEAAASSLIVDSQSWGSSGATNQPPRFLDTLQNAVIQGVQARLGYVDNAGNETERIVHPLGIVAKGPSWYIVAHTDAGRRTFRIDRVSSVAVTDESVQRPENFDLAESWHEIATEADRRRTPVEVHAMCAPEGLGYLQTAVGDNLEIGAAATDGRVAVVIRGPSEYGIAGHLAGLVEWLEIAAPQSVRDHLARIGTALTNRYR</sequence>
<dbReference type="Pfam" id="PF08279">
    <property type="entry name" value="HTH_11"/>
    <property type="match status" value="1"/>
</dbReference>
<dbReference type="InterPro" id="IPR036390">
    <property type="entry name" value="WH_DNA-bd_sf"/>
</dbReference>
<accession>A0A6G7XEA1</accession>
<evidence type="ECO:0000256" key="1">
    <source>
        <dbReference type="ARBA" id="ARBA00023015"/>
    </source>
</evidence>
<reference evidence="5 6" key="1">
    <citation type="submission" date="2020-03" db="EMBL/GenBank/DDBJ databases">
        <title>Leucobacter sp. nov., isolated from beetles.</title>
        <authorList>
            <person name="Hyun D.-W."/>
            <person name="Bae J.-W."/>
        </authorList>
    </citation>
    <scope>NUCLEOTIDE SEQUENCE [LARGE SCALE GENOMIC DNA]</scope>
    <source>
        <strain evidence="5 6">HDW9C</strain>
    </source>
</reference>
<dbReference type="Proteomes" id="UP000502677">
    <property type="component" value="Chromosome"/>
</dbReference>
<feature type="domain" description="HTH deoR-type" evidence="4">
    <location>
        <begin position="2"/>
        <end position="67"/>
    </location>
</feature>
<dbReference type="InterPro" id="IPR057727">
    <property type="entry name" value="WCX_dom"/>
</dbReference>
<dbReference type="Pfam" id="PF25583">
    <property type="entry name" value="WCX"/>
    <property type="match status" value="1"/>
</dbReference>
<dbReference type="SMART" id="SM00420">
    <property type="entry name" value="HTH_DEOR"/>
    <property type="match status" value="1"/>
</dbReference>
<gene>
    <name evidence="5" type="ORF">G7068_06430</name>
</gene>
<dbReference type="InterPro" id="IPR028349">
    <property type="entry name" value="PafC-like"/>
</dbReference>
<name>A0A6G7XEA1_9MICO</name>
<dbReference type="EMBL" id="CP049863">
    <property type="protein sequence ID" value="QIK62873.1"/>
    <property type="molecule type" value="Genomic_DNA"/>
</dbReference>
<dbReference type="SUPFAM" id="SSF46785">
    <property type="entry name" value="Winged helix' DNA-binding domain"/>
    <property type="match status" value="1"/>
</dbReference>
<dbReference type="Gene3D" id="1.10.10.10">
    <property type="entry name" value="Winged helix-like DNA-binding domain superfamily/Winged helix DNA-binding domain"/>
    <property type="match status" value="1"/>
</dbReference>